<dbReference type="Gene3D" id="3.40.30.10">
    <property type="entry name" value="Glutaredoxin"/>
    <property type="match status" value="1"/>
</dbReference>
<dbReference type="EMBL" id="JAAITT010000001">
    <property type="protein sequence ID" value="NSJ47317.1"/>
    <property type="molecule type" value="Genomic_DNA"/>
</dbReference>
<keyword evidence="3" id="KW-1185">Reference proteome</keyword>
<reference evidence="2 3" key="1">
    <citation type="journal article" date="2020" name="Cell Host Microbe">
        <title>Functional and Genomic Variation between Human-Derived Isolates of Lachnospiraceae Reveals Inter- and Intra-Species Diversity.</title>
        <authorList>
            <person name="Sorbara M.T."/>
            <person name="Littmann E.R."/>
            <person name="Fontana E."/>
            <person name="Moody T.U."/>
            <person name="Kohout C.E."/>
            <person name="Gjonbalaj M."/>
            <person name="Eaton V."/>
            <person name="Seok R."/>
            <person name="Leiner I.M."/>
            <person name="Pamer E.G."/>
        </authorList>
    </citation>
    <scope>NUCLEOTIDE SEQUENCE [LARGE SCALE GENOMIC DNA]</scope>
    <source>
        <strain evidence="2 3">MSK.1.17</strain>
    </source>
</reference>
<dbReference type="EMBL" id="JAKNGE010000002">
    <property type="protein sequence ID" value="MCG4744203.1"/>
    <property type="molecule type" value="Genomic_DNA"/>
</dbReference>
<dbReference type="PANTHER" id="PTHR43342">
    <property type="entry name" value="NADH-QUINONE OXIDOREDUCTASE, E SUBUNIT"/>
    <property type="match status" value="1"/>
</dbReference>
<sequence length="164" mass="18210">MQSGHDEKMDTEVREILDYYRRLPDRGSQEVIVSMLRELQDVCGWIGPSILEAAAQAAGVKVSLIQVIMKRYPSLKKSPYVHEIIVCTGRNCAGRDNLKVLQEVKRLLKIGSDGISEDGRVYMKTRACLKQCRTAPNIMVDGKICSGKSAEEIISMVMGHGADI</sequence>
<dbReference type="InterPro" id="IPR036249">
    <property type="entry name" value="Thioredoxin-like_sf"/>
</dbReference>
<evidence type="ECO:0000313" key="4">
    <source>
        <dbReference type="Proteomes" id="UP001299608"/>
    </source>
</evidence>
<protein>
    <submittedName>
        <fullName evidence="1">NAD(P)H-dependent oxidoreductase subunit E</fullName>
    </submittedName>
</protein>
<reference evidence="2" key="2">
    <citation type="submission" date="2020-02" db="EMBL/GenBank/DDBJ databases">
        <authorList>
            <person name="Littmann E."/>
            <person name="Sorbara M."/>
        </authorList>
    </citation>
    <scope>NUCLEOTIDE SEQUENCE</scope>
    <source>
        <strain evidence="2">MSK.1.17</strain>
    </source>
</reference>
<dbReference type="AlphaFoldDB" id="A0AAX1SMM2"/>
<gene>
    <name evidence="2" type="ORF">G5B36_01145</name>
    <name evidence="1" type="ORF">L0N08_02125</name>
</gene>
<accession>A0AAX1SMM2</accession>
<dbReference type="PANTHER" id="PTHR43342:SF1">
    <property type="entry name" value="BIFURCATING [FEFE] HYDROGENASE GAMMA SUBUNIT"/>
    <property type="match status" value="1"/>
</dbReference>
<proteinExistence type="predicted"/>
<organism evidence="1 4">
    <name type="scientific">Enterocloster aldenensis</name>
    <dbReference type="NCBI Taxonomy" id="358742"/>
    <lineage>
        <taxon>Bacteria</taxon>
        <taxon>Bacillati</taxon>
        <taxon>Bacillota</taxon>
        <taxon>Clostridia</taxon>
        <taxon>Lachnospirales</taxon>
        <taxon>Lachnospiraceae</taxon>
        <taxon>Enterocloster</taxon>
    </lineage>
</organism>
<dbReference type="RefSeq" id="WP_117557454.1">
    <property type="nucleotide sequence ID" value="NZ_JAAITT010000001.1"/>
</dbReference>
<evidence type="ECO:0000313" key="2">
    <source>
        <dbReference type="EMBL" id="NSJ47317.1"/>
    </source>
</evidence>
<dbReference type="CDD" id="cd02980">
    <property type="entry name" value="TRX_Fd_family"/>
    <property type="match status" value="1"/>
</dbReference>
<reference evidence="1" key="3">
    <citation type="submission" date="2022-01" db="EMBL/GenBank/DDBJ databases">
        <title>Collection of gut derived symbiotic bacterial strains cultured from healthy donors.</title>
        <authorList>
            <person name="Lin H."/>
            <person name="Kohout C."/>
            <person name="Waligurski E."/>
            <person name="Pamer E.G."/>
        </authorList>
    </citation>
    <scope>NUCLEOTIDE SEQUENCE</scope>
    <source>
        <strain evidence="1">DFI.6.55</strain>
    </source>
</reference>
<comment type="caution">
    <text evidence="1">The sequence shown here is derived from an EMBL/GenBank/DDBJ whole genome shotgun (WGS) entry which is preliminary data.</text>
</comment>
<dbReference type="SUPFAM" id="SSF52833">
    <property type="entry name" value="Thioredoxin-like"/>
    <property type="match status" value="1"/>
</dbReference>
<dbReference type="Pfam" id="PF01257">
    <property type="entry name" value="2Fe-2S_thioredx"/>
    <property type="match status" value="1"/>
</dbReference>
<dbReference type="Proteomes" id="UP000669239">
    <property type="component" value="Unassembled WGS sequence"/>
</dbReference>
<evidence type="ECO:0000313" key="1">
    <source>
        <dbReference type="EMBL" id="MCG4744203.1"/>
    </source>
</evidence>
<evidence type="ECO:0000313" key="3">
    <source>
        <dbReference type="Proteomes" id="UP000669239"/>
    </source>
</evidence>
<dbReference type="Proteomes" id="UP001299608">
    <property type="component" value="Unassembled WGS sequence"/>
</dbReference>
<dbReference type="InterPro" id="IPR028431">
    <property type="entry name" value="NADP_DH_HndA-like"/>
</dbReference>
<name>A0AAX1SMM2_9FIRM</name>